<dbReference type="Proteomes" id="UP000590511">
    <property type="component" value="Unassembled WGS sequence"/>
</dbReference>
<evidence type="ECO:0000256" key="6">
    <source>
        <dbReference type="ARBA" id="ARBA00047942"/>
    </source>
</evidence>
<dbReference type="PRINTS" id="PR00507">
    <property type="entry name" value="N12N6MTFRASE"/>
</dbReference>
<organism evidence="8 9">
    <name type="scientific">Actinoplanes lobatus</name>
    <dbReference type="NCBI Taxonomy" id="113568"/>
    <lineage>
        <taxon>Bacteria</taxon>
        <taxon>Bacillati</taxon>
        <taxon>Actinomycetota</taxon>
        <taxon>Actinomycetes</taxon>
        <taxon>Micromonosporales</taxon>
        <taxon>Micromonosporaceae</taxon>
        <taxon>Actinoplanes</taxon>
    </lineage>
</organism>
<evidence type="ECO:0000256" key="5">
    <source>
        <dbReference type="ARBA" id="ARBA00022691"/>
    </source>
</evidence>
<keyword evidence="4" id="KW-0808">Transferase</keyword>
<evidence type="ECO:0000256" key="2">
    <source>
        <dbReference type="ARBA" id="ARBA00011900"/>
    </source>
</evidence>
<dbReference type="GO" id="GO:0032259">
    <property type="term" value="P:methylation"/>
    <property type="evidence" value="ECO:0007669"/>
    <property type="project" value="UniProtKB-KW"/>
</dbReference>
<dbReference type="SUPFAM" id="SSF53335">
    <property type="entry name" value="S-adenosyl-L-methionine-dependent methyltransferases"/>
    <property type="match status" value="1"/>
</dbReference>
<dbReference type="PROSITE" id="PS00092">
    <property type="entry name" value="N6_MTASE"/>
    <property type="match status" value="1"/>
</dbReference>
<sequence>MTLAAPHIRNYGEVFTRRWVVEALLDLTGFTTDHDLGSMRLVEPSCGSGAFLGPAIERLIVSAKVNGRDLTDLGGAIRAYDLQLEHVDASRALCRSLLLTAGTSPSAAEALAREWVTHDDFLLADISGNDADVVIGNPPYIRYDDLSDDLAALYRSRWPTMRGRGDIYVGFIERSLRLLKPGGTVGFICADRWMRNQYGAGLREFVASHYAVENVWTMHDVDAFEAQVSAYPAITVLGNHAQSSVFVADTTADFGAATASALVKAARDEAVKEFSDFGVKAHRLPHWFDGGELWPTGSPARLALIEHLNDTFGPLHDPTAGTKVSIGVATGADKVFITRDPSVVEPERVLPLAMRRDLMSGTFDWQGNYLINPWAEDGSLVPLADYPRMAAHFSSHPSLRERFVAKKDRLSWYRTIDKVQAGLTGRPKLLLQDMKTTIHPVLEQGGHYPHHNLYYVVSDAWDLEVLGGILLSRISQAFIEAYCVKMRGGTLRFQAQYLKRIRVPHPDSIDVDTADSLRAAFRDRDVDAATHAAAAAYAIDLKEYDLA</sequence>
<protein>
    <recommendedName>
        <fullName evidence="2">site-specific DNA-methyltransferase (adenine-specific)</fullName>
        <ecNumber evidence="2">2.1.1.72</ecNumber>
    </recommendedName>
</protein>
<dbReference type="EMBL" id="JACHNC010000001">
    <property type="protein sequence ID" value="MBB4747753.1"/>
    <property type="molecule type" value="Genomic_DNA"/>
</dbReference>
<dbReference type="InterPro" id="IPR029063">
    <property type="entry name" value="SAM-dependent_MTases_sf"/>
</dbReference>
<evidence type="ECO:0000313" key="8">
    <source>
        <dbReference type="EMBL" id="MBB4747753.1"/>
    </source>
</evidence>
<dbReference type="InterPro" id="IPR011639">
    <property type="entry name" value="MethylTrfase_TaqI-like_dom"/>
</dbReference>
<comment type="similarity">
    <text evidence="1">Belongs to the N(4)/N(6)-methyltransferase family.</text>
</comment>
<evidence type="ECO:0000256" key="4">
    <source>
        <dbReference type="ARBA" id="ARBA00022679"/>
    </source>
</evidence>
<evidence type="ECO:0000256" key="3">
    <source>
        <dbReference type="ARBA" id="ARBA00022603"/>
    </source>
</evidence>
<comment type="catalytic activity">
    <reaction evidence="6">
        <text>a 2'-deoxyadenosine in DNA + S-adenosyl-L-methionine = an N(6)-methyl-2'-deoxyadenosine in DNA + S-adenosyl-L-homocysteine + H(+)</text>
        <dbReference type="Rhea" id="RHEA:15197"/>
        <dbReference type="Rhea" id="RHEA-COMP:12418"/>
        <dbReference type="Rhea" id="RHEA-COMP:12419"/>
        <dbReference type="ChEBI" id="CHEBI:15378"/>
        <dbReference type="ChEBI" id="CHEBI:57856"/>
        <dbReference type="ChEBI" id="CHEBI:59789"/>
        <dbReference type="ChEBI" id="CHEBI:90615"/>
        <dbReference type="ChEBI" id="CHEBI:90616"/>
        <dbReference type="EC" id="2.1.1.72"/>
    </reaction>
</comment>
<dbReference type="AlphaFoldDB" id="A0A7W7MF01"/>
<name>A0A7W7MF01_9ACTN</name>
<proteinExistence type="inferred from homology"/>
<keyword evidence="3" id="KW-0489">Methyltransferase</keyword>
<dbReference type="GO" id="GO:0006304">
    <property type="term" value="P:DNA modification"/>
    <property type="evidence" value="ECO:0007669"/>
    <property type="project" value="InterPro"/>
</dbReference>
<keyword evidence="5" id="KW-0949">S-adenosyl-L-methionine</keyword>
<dbReference type="RefSeq" id="WP_188120352.1">
    <property type="nucleotide sequence ID" value="NZ_BOMP01000156.1"/>
</dbReference>
<feature type="domain" description="Type II methyltransferase M.TaqI-like" evidence="7">
    <location>
        <begin position="126"/>
        <end position="224"/>
    </location>
</feature>
<dbReference type="InterPro" id="IPR002052">
    <property type="entry name" value="DNA_methylase_N6_adenine_CS"/>
</dbReference>
<dbReference type="PANTHER" id="PTHR33841">
    <property type="entry name" value="DNA METHYLTRANSFERASE YEEA-RELATED"/>
    <property type="match status" value="1"/>
</dbReference>
<comment type="caution">
    <text evidence="8">The sequence shown here is derived from an EMBL/GenBank/DDBJ whole genome shotgun (WGS) entry which is preliminary data.</text>
</comment>
<dbReference type="PANTHER" id="PTHR33841:SF5">
    <property type="entry name" value="DNA METHYLASE (MODIFICATION METHYLASE) (METHYLTRANSFERASE)-RELATED"/>
    <property type="match status" value="1"/>
</dbReference>
<dbReference type="Pfam" id="PF07669">
    <property type="entry name" value="Eco57I"/>
    <property type="match status" value="1"/>
</dbReference>
<evidence type="ECO:0000256" key="1">
    <source>
        <dbReference type="ARBA" id="ARBA00006594"/>
    </source>
</evidence>
<evidence type="ECO:0000259" key="7">
    <source>
        <dbReference type="Pfam" id="PF07669"/>
    </source>
</evidence>
<dbReference type="InterPro" id="IPR050953">
    <property type="entry name" value="N4_N6_ade-DNA_methylase"/>
</dbReference>
<dbReference type="Gene3D" id="3.40.50.150">
    <property type="entry name" value="Vaccinia Virus protein VP39"/>
    <property type="match status" value="1"/>
</dbReference>
<dbReference type="GO" id="GO:0003676">
    <property type="term" value="F:nucleic acid binding"/>
    <property type="evidence" value="ECO:0007669"/>
    <property type="project" value="InterPro"/>
</dbReference>
<dbReference type="EC" id="2.1.1.72" evidence="2"/>
<accession>A0A7W7MF01</accession>
<reference evidence="8 9" key="1">
    <citation type="submission" date="2020-08" db="EMBL/GenBank/DDBJ databases">
        <title>Sequencing the genomes of 1000 actinobacteria strains.</title>
        <authorList>
            <person name="Klenk H.-P."/>
        </authorList>
    </citation>
    <scope>NUCLEOTIDE SEQUENCE [LARGE SCALE GENOMIC DNA]</scope>
    <source>
        <strain evidence="8 9">DSM 43150</strain>
    </source>
</reference>
<gene>
    <name evidence="8" type="ORF">BJ964_001914</name>
</gene>
<dbReference type="GO" id="GO:0009007">
    <property type="term" value="F:site-specific DNA-methyltransferase (adenine-specific) activity"/>
    <property type="evidence" value="ECO:0007669"/>
    <property type="project" value="UniProtKB-EC"/>
</dbReference>
<evidence type="ECO:0000313" key="9">
    <source>
        <dbReference type="Proteomes" id="UP000590511"/>
    </source>
</evidence>